<dbReference type="EMBL" id="JAGGKV010000022">
    <property type="protein sequence ID" value="MBP1966483.1"/>
    <property type="molecule type" value="Genomic_DNA"/>
</dbReference>
<protein>
    <submittedName>
        <fullName evidence="5">Ribose transport system substrate-binding protein</fullName>
    </submittedName>
</protein>
<dbReference type="Gene3D" id="3.40.50.2300">
    <property type="match status" value="2"/>
</dbReference>
<evidence type="ECO:0000256" key="2">
    <source>
        <dbReference type="ARBA" id="ARBA00007639"/>
    </source>
</evidence>
<comment type="subcellular location">
    <subcellularLocation>
        <location evidence="1">Cell envelope</location>
    </subcellularLocation>
</comment>
<dbReference type="SUPFAM" id="SSF53822">
    <property type="entry name" value="Periplasmic binding protein-like I"/>
    <property type="match status" value="1"/>
</dbReference>
<dbReference type="InterPro" id="IPR028082">
    <property type="entry name" value="Peripla_BP_I"/>
</dbReference>
<accession>A0ABS4I6E0</accession>
<proteinExistence type="inferred from homology"/>
<dbReference type="InterPro" id="IPR025997">
    <property type="entry name" value="SBP_2_dom"/>
</dbReference>
<sequence length="326" mass="35934">MKRWYFLVVVAILFIFIYVYGLKVSGKNSQSIVFVPKTIDKRIEFWQVVEQGVNAAAAEMGSEVKVVGTDTEKDVDGQIRLLREVMAQKPKPKAIVLAALDYERTVPIANEIVKAGIPLITLDSGLKGGISKSLIATDNVVAGKKAGEALIEALPSKGQVAIINFIKGSSTSIERENGLRDAIQKDKGFQILDTYYSEGSSDKAYDITKQLLTDYPNLKGIVGLNEPSALGAAKALRDWRQPGEVKLIGFDSSMEEIGFLEEEIMQAMIVQKPFNMGYMALKTAILLSNGQKVEGRIDTGSEVIWKTNMYTKPNQKLLFPILDKRP</sequence>
<dbReference type="PANTHER" id="PTHR46847">
    <property type="entry name" value="D-ALLOSE-BINDING PERIPLASMIC PROTEIN-RELATED"/>
    <property type="match status" value="1"/>
</dbReference>
<dbReference type="Proteomes" id="UP001519344">
    <property type="component" value="Unassembled WGS sequence"/>
</dbReference>
<reference evidence="5 6" key="1">
    <citation type="submission" date="2021-03" db="EMBL/GenBank/DDBJ databases">
        <title>Genomic Encyclopedia of Type Strains, Phase IV (KMG-IV): sequencing the most valuable type-strain genomes for metagenomic binning, comparative biology and taxonomic classification.</title>
        <authorList>
            <person name="Goeker M."/>
        </authorList>
    </citation>
    <scope>NUCLEOTIDE SEQUENCE [LARGE SCALE GENOMIC DNA]</scope>
    <source>
        <strain evidence="5 6">DSM 24950</strain>
    </source>
</reference>
<keyword evidence="6" id="KW-1185">Reference proteome</keyword>
<evidence type="ECO:0000313" key="5">
    <source>
        <dbReference type="EMBL" id="MBP1966483.1"/>
    </source>
</evidence>
<dbReference type="PANTHER" id="PTHR46847:SF1">
    <property type="entry name" value="D-ALLOSE-BINDING PERIPLASMIC PROTEIN-RELATED"/>
    <property type="match status" value="1"/>
</dbReference>
<comment type="similarity">
    <text evidence="2">Belongs to the bacterial solute-binding protein 2 family.</text>
</comment>
<dbReference type="CDD" id="cd20006">
    <property type="entry name" value="PBP1_ABC_sugar_binding-like"/>
    <property type="match status" value="1"/>
</dbReference>
<dbReference type="Pfam" id="PF13407">
    <property type="entry name" value="Peripla_BP_4"/>
    <property type="match status" value="1"/>
</dbReference>
<name>A0ABS4I6E0_9BACL</name>
<gene>
    <name evidence="5" type="ORF">J2Z65_005743</name>
</gene>
<evidence type="ECO:0000256" key="1">
    <source>
        <dbReference type="ARBA" id="ARBA00004196"/>
    </source>
</evidence>
<organism evidence="5 6">
    <name type="scientific">Paenibacillus aceris</name>
    <dbReference type="NCBI Taxonomy" id="869555"/>
    <lineage>
        <taxon>Bacteria</taxon>
        <taxon>Bacillati</taxon>
        <taxon>Bacillota</taxon>
        <taxon>Bacilli</taxon>
        <taxon>Bacillales</taxon>
        <taxon>Paenibacillaceae</taxon>
        <taxon>Paenibacillus</taxon>
    </lineage>
</organism>
<evidence type="ECO:0000313" key="6">
    <source>
        <dbReference type="Proteomes" id="UP001519344"/>
    </source>
</evidence>
<dbReference type="RefSeq" id="WP_167068633.1">
    <property type="nucleotide sequence ID" value="NZ_JAAOZR010000096.1"/>
</dbReference>
<feature type="domain" description="Periplasmic binding protein" evidence="4">
    <location>
        <begin position="32"/>
        <end position="292"/>
    </location>
</feature>
<evidence type="ECO:0000256" key="3">
    <source>
        <dbReference type="ARBA" id="ARBA00022729"/>
    </source>
</evidence>
<comment type="caution">
    <text evidence="5">The sequence shown here is derived from an EMBL/GenBank/DDBJ whole genome shotgun (WGS) entry which is preliminary data.</text>
</comment>
<evidence type="ECO:0000259" key="4">
    <source>
        <dbReference type="Pfam" id="PF13407"/>
    </source>
</evidence>
<keyword evidence="3" id="KW-0732">Signal</keyword>